<feature type="region of interest" description="Disordered" evidence="3">
    <location>
        <begin position="29"/>
        <end position="75"/>
    </location>
</feature>
<dbReference type="Proteomes" id="UP000199103">
    <property type="component" value="Chromosome I"/>
</dbReference>
<dbReference type="Gene3D" id="3.50.80.20">
    <property type="entry name" value="D-Ala-D-Ala carboxypeptidase C, peptidase S13"/>
    <property type="match status" value="1"/>
</dbReference>
<dbReference type="Gene3D" id="3.40.710.10">
    <property type="entry name" value="DD-peptidase/beta-lactamase superfamily"/>
    <property type="match status" value="2"/>
</dbReference>
<gene>
    <name evidence="4" type="ORF">SAMN04489812_2061</name>
</gene>
<reference evidence="4 5" key="1">
    <citation type="submission" date="2016-10" db="EMBL/GenBank/DDBJ databases">
        <authorList>
            <person name="de Groot N.N."/>
        </authorList>
    </citation>
    <scope>NUCLEOTIDE SEQUENCE [LARGE SCALE GENOMIC DNA]</scope>
    <source>
        <strain evidence="4 5">DSM 21800</strain>
    </source>
</reference>
<dbReference type="InterPro" id="IPR000667">
    <property type="entry name" value="Peptidase_S13"/>
</dbReference>
<protein>
    <submittedName>
        <fullName evidence="4">D-alanyl-D-alanine carboxypeptidase / D-alanyl-D-alanine-endopeptidase (Penicillin-binding protein 4)</fullName>
    </submittedName>
</protein>
<keyword evidence="5" id="KW-1185">Reference proteome</keyword>
<dbReference type="SUPFAM" id="SSF56601">
    <property type="entry name" value="beta-lactamase/transpeptidase-like"/>
    <property type="match status" value="1"/>
</dbReference>
<accession>A0A1H1SLN9</accession>
<feature type="compositionally biased region" description="Low complexity" evidence="3">
    <location>
        <begin position="151"/>
        <end position="187"/>
    </location>
</feature>
<dbReference type="AlphaFoldDB" id="A0A1H1SLN9"/>
<dbReference type="Pfam" id="PF02113">
    <property type="entry name" value="Peptidase_S13"/>
    <property type="match status" value="3"/>
</dbReference>
<dbReference type="PRINTS" id="PR00922">
    <property type="entry name" value="DADACBPTASE3"/>
</dbReference>
<dbReference type="PANTHER" id="PTHR30023:SF0">
    <property type="entry name" value="PENICILLIN-SENSITIVE CARBOXYPEPTIDASE A"/>
    <property type="match status" value="1"/>
</dbReference>
<dbReference type="InterPro" id="IPR012338">
    <property type="entry name" value="Beta-lactam/transpept-like"/>
</dbReference>
<feature type="compositionally biased region" description="Pro residues" evidence="3">
    <location>
        <begin position="50"/>
        <end position="59"/>
    </location>
</feature>
<evidence type="ECO:0000313" key="4">
    <source>
        <dbReference type="EMBL" id="SDS48895.1"/>
    </source>
</evidence>
<feature type="compositionally biased region" description="Low complexity" evidence="3">
    <location>
        <begin position="33"/>
        <end position="49"/>
    </location>
</feature>
<dbReference type="GO" id="GO:0000270">
    <property type="term" value="P:peptidoglycan metabolic process"/>
    <property type="evidence" value="ECO:0007669"/>
    <property type="project" value="TreeGrafter"/>
</dbReference>
<evidence type="ECO:0000256" key="3">
    <source>
        <dbReference type="SAM" id="MobiDB-lite"/>
    </source>
</evidence>
<keyword evidence="4" id="KW-0121">Carboxypeptidase</keyword>
<feature type="region of interest" description="Disordered" evidence="3">
    <location>
        <begin position="150"/>
        <end position="187"/>
    </location>
</feature>
<sequence>MIGAVVVVALAVISAGLLALRHDRRAAGSAQRTAVPSATAAPTATASPTPSAPPAPEPSLSPVLRPESSVEATDAKKLAQRIAGAGKSGGKASAAVMSADSGKLLYSSGADSALIPASTNKMLTAAAALELLGPQHRFSTSVVSSTPLDIATPSASTSSSSAASPSSSRRSTSPSAEASAGASASPSTAKRSGKIILVGGGDPYLTDNAADTTDVGQASLQKLAADTAVRLRKAGIGSVQLGYDASLFTGPSWNPHWPDGYSDVVTPTSALWVDEGRLYGSIGPRQPEPAKSAAEAFAGQLKKQGIKVGTIAQTRPSSKAEAVATVPSLTLERIVERLLMSSDNDAAEVILRQAGIAAGKGGSFTGGTAAVRGTLSKLHAWVSTTHTDDGSGLSRGNRVSADALVKIIRLAASGDRPKLSALLTGLPVAGVEGSLRYRLGSDDAAAGRGLVRAKTGTLREVHSLAGYAYTRDGELLVYAFLVNNAKNEWNAVVWLDKVSAAVATCGCRKS</sequence>
<organism evidence="4 5">
    <name type="scientific">Microlunatus soli</name>
    <dbReference type="NCBI Taxonomy" id="630515"/>
    <lineage>
        <taxon>Bacteria</taxon>
        <taxon>Bacillati</taxon>
        <taxon>Actinomycetota</taxon>
        <taxon>Actinomycetes</taxon>
        <taxon>Propionibacteriales</taxon>
        <taxon>Propionibacteriaceae</taxon>
        <taxon>Microlunatus</taxon>
    </lineage>
</organism>
<keyword evidence="2" id="KW-0378">Hydrolase</keyword>
<dbReference type="STRING" id="630515.SAMN04489812_2061"/>
<name>A0A1H1SLN9_9ACTN</name>
<dbReference type="GO" id="GO:0006508">
    <property type="term" value="P:proteolysis"/>
    <property type="evidence" value="ECO:0007669"/>
    <property type="project" value="InterPro"/>
</dbReference>
<dbReference type="NCBIfam" id="TIGR00666">
    <property type="entry name" value="PBP4"/>
    <property type="match status" value="1"/>
</dbReference>
<dbReference type="EMBL" id="LT629772">
    <property type="protein sequence ID" value="SDS48895.1"/>
    <property type="molecule type" value="Genomic_DNA"/>
</dbReference>
<comment type="similarity">
    <text evidence="1">Belongs to the peptidase S13 family.</text>
</comment>
<dbReference type="PANTHER" id="PTHR30023">
    <property type="entry name" value="D-ALANYL-D-ALANINE CARBOXYPEPTIDASE"/>
    <property type="match status" value="1"/>
</dbReference>
<keyword evidence="4" id="KW-0645">Protease</keyword>
<evidence type="ECO:0000256" key="2">
    <source>
        <dbReference type="ARBA" id="ARBA00022801"/>
    </source>
</evidence>
<evidence type="ECO:0000256" key="1">
    <source>
        <dbReference type="ARBA" id="ARBA00006096"/>
    </source>
</evidence>
<dbReference type="GO" id="GO:0004185">
    <property type="term" value="F:serine-type carboxypeptidase activity"/>
    <property type="evidence" value="ECO:0007669"/>
    <property type="project" value="InterPro"/>
</dbReference>
<proteinExistence type="inferred from homology"/>
<evidence type="ECO:0000313" key="5">
    <source>
        <dbReference type="Proteomes" id="UP000199103"/>
    </source>
</evidence>